<sequence>MAEAKKTKEPLIKVLASDKRVAALDFIKLRADRRTRRRIEMELEAREEAKLEEALQSGEITLDEVTGQAKK</sequence>
<accession>A0AA43R0Y0</accession>
<dbReference type="RefSeq" id="WP_282459059.1">
    <property type="nucleotide sequence ID" value="NZ_JAPFAR010000030.1"/>
</dbReference>
<protein>
    <submittedName>
        <fullName evidence="1">Uncharacterized protein</fullName>
    </submittedName>
</protein>
<evidence type="ECO:0000313" key="1">
    <source>
        <dbReference type="EMBL" id="MDI3349482.1"/>
    </source>
</evidence>
<reference evidence="1" key="1">
    <citation type="submission" date="2022-11" db="EMBL/GenBank/DDBJ databases">
        <title>Draft genome of Mycoplasma arginini isolated from fly.</title>
        <authorList>
            <person name="Severgnini M."/>
            <person name="Gioia G."/>
            <person name="Cremonesi P."/>
            <person name="Moroni P."/>
            <person name="Addis M.F."/>
            <person name="Castiglioni B."/>
        </authorList>
    </citation>
    <scope>NUCLEOTIDE SEQUENCE</scope>
    <source>
        <strain evidence="1">QMP CG1-1632</strain>
    </source>
</reference>
<proteinExistence type="predicted"/>
<dbReference type="EMBL" id="JAPFAR010000030">
    <property type="protein sequence ID" value="MDI3349482.1"/>
    <property type="molecule type" value="Genomic_DNA"/>
</dbReference>
<dbReference type="Proteomes" id="UP001162175">
    <property type="component" value="Unassembled WGS sequence"/>
</dbReference>
<evidence type="ECO:0000313" key="2">
    <source>
        <dbReference type="Proteomes" id="UP001162175"/>
    </source>
</evidence>
<comment type="caution">
    <text evidence="1">The sequence shown here is derived from an EMBL/GenBank/DDBJ whole genome shotgun (WGS) entry which is preliminary data.</text>
</comment>
<gene>
    <name evidence="1" type="ORF">DCBHLPFO_00708</name>
</gene>
<name>A0AA43R0Y0_MYCAR</name>
<organism evidence="1 2">
    <name type="scientific">Mycoplasmopsis arginini</name>
    <name type="common">Mycoplasma arginini</name>
    <dbReference type="NCBI Taxonomy" id="2094"/>
    <lineage>
        <taxon>Bacteria</taxon>
        <taxon>Bacillati</taxon>
        <taxon>Mycoplasmatota</taxon>
        <taxon>Mycoplasmoidales</taxon>
        <taxon>Metamycoplasmataceae</taxon>
        <taxon>Mycoplasmopsis</taxon>
    </lineage>
</organism>
<dbReference type="AlphaFoldDB" id="A0AA43R0Y0"/>